<organism evidence="4 5">
    <name type="scientific">Pandoraea anhela</name>
    <dbReference type="NCBI Taxonomy" id="2508295"/>
    <lineage>
        <taxon>Bacteria</taxon>
        <taxon>Pseudomonadati</taxon>
        <taxon>Pseudomonadota</taxon>
        <taxon>Betaproteobacteria</taxon>
        <taxon>Burkholderiales</taxon>
        <taxon>Burkholderiaceae</taxon>
        <taxon>Pandoraea</taxon>
    </lineage>
</organism>
<dbReference type="GO" id="GO:0003993">
    <property type="term" value="F:acid phosphatase activity"/>
    <property type="evidence" value="ECO:0007669"/>
    <property type="project" value="UniProtKB-EC"/>
</dbReference>
<keyword evidence="1" id="KW-0378">Hydrolase</keyword>
<feature type="signal peptide" evidence="2">
    <location>
        <begin position="1"/>
        <end position="23"/>
    </location>
</feature>
<keyword evidence="2" id="KW-0732">Signal</keyword>
<dbReference type="InterPro" id="IPR001011">
    <property type="entry name" value="Acid_Pase_classA_bac"/>
</dbReference>
<dbReference type="SMART" id="SM00014">
    <property type="entry name" value="acidPPc"/>
    <property type="match status" value="1"/>
</dbReference>
<dbReference type="AlphaFoldDB" id="A0A5E4Z6C9"/>
<comment type="catalytic activity">
    <reaction evidence="1">
        <text>a phosphate monoester + H2O = an alcohol + phosphate</text>
        <dbReference type="Rhea" id="RHEA:15017"/>
        <dbReference type="ChEBI" id="CHEBI:15377"/>
        <dbReference type="ChEBI" id="CHEBI:30879"/>
        <dbReference type="ChEBI" id="CHEBI:43474"/>
        <dbReference type="ChEBI" id="CHEBI:67140"/>
        <dbReference type="EC" id="3.1.3.2"/>
    </reaction>
</comment>
<dbReference type="SUPFAM" id="SSF48317">
    <property type="entry name" value="Acid phosphatase/Vanadium-dependent haloperoxidase"/>
    <property type="match status" value="1"/>
</dbReference>
<proteinExistence type="inferred from homology"/>
<dbReference type="PRINTS" id="PR00483">
    <property type="entry name" value="BACPHPHTASE"/>
</dbReference>
<evidence type="ECO:0000313" key="4">
    <source>
        <dbReference type="EMBL" id="VVE56831.1"/>
    </source>
</evidence>
<keyword evidence="5" id="KW-1185">Reference proteome</keyword>
<gene>
    <name evidence="4" type="ORF">PAN31108_05141</name>
</gene>
<protein>
    <recommendedName>
        <fullName evidence="1">Acid phosphatase</fullName>
        <ecNumber evidence="1">3.1.3.2</ecNumber>
    </recommendedName>
</protein>
<dbReference type="Gene3D" id="1.20.144.10">
    <property type="entry name" value="Phosphatidic acid phosphatase type 2/haloperoxidase"/>
    <property type="match status" value="1"/>
</dbReference>
<dbReference type="OrthoDB" id="9780507at2"/>
<reference evidence="4 5" key="1">
    <citation type="submission" date="2019-08" db="EMBL/GenBank/DDBJ databases">
        <authorList>
            <person name="Peeters C."/>
        </authorList>
    </citation>
    <scope>NUCLEOTIDE SEQUENCE [LARGE SCALE GENOMIC DNA]</scope>
    <source>
        <strain evidence="4 5">LMG 31108</strain>
    </source>
</reference>
<feature type="chain" id="PRO_5022861178" description="Acid phosphatase" evidence="2">
    <location>
        <begin position="24"/>
        <end position="264"/>
    </location>
</feature>
<dbReference type="InterPro" id="IPR036938">
    <property type="entry name" value="PAP2/HPO_sf"/>
</dbReference>
<dbReference type="CDD" id="cd03397">
    <property type="entry name" value="PAP2_acid_phosphatase"/>
    <property type="match status" value="1"/>
</dbReference>
<feature type="domain" description="Phosphatidic acid phosphatase type 2/haloperoxidase" evidence="3">
    <location>
        <begin position="114"/>
        <end position="222"/>
    </location>
</feature>
<sequence length="264" mass="28559">MRYAIRRLTLLAAAALCASAAQAPAVTLAASTEHTTEWQYLPAGGLDLTVLIPPPPEANTQAAADDLDEVLALQRTRTKAELSLADGDTRRSVFRFADVIGDAFNKERLPETDAFFDRLGREGEKSVSAAKAFWKRARPYTVSSKVEPGIVTGRKSPSYPSGHATFAYLSAVILSEMFPEMRSRIYARAEAFARGRVVGGVHFPSDVAAGKISGIVIAASMLENPQFRMDLARATKEARSALGLPPLPVNTQERLYAIPRIGVN</sequence>
<dbReference type="RefSeq" id="WP_150671574.1">
    <property type="nucleotide sequence ID" value="NZ_CABPSB010000035.1"/>
</dbReference>
<evidence type="ECO:0000313" key="5">
    <source>
        <dbReference type="Proteomes" id="UP000406256"/>
    </source>
</evidence>
<dbReference type="EC" id="3.1.3.2" evidence="1"/>
<comment type="similarity">
    <text evidence="1">Belongs to the class A bacterial acid phosphatase family.</text>
</comment>
<evidence type="ECO:0000256" key="1">
    <source>
        <dbReference type="PIRNR" id="PIRNR000897"/>
    </source>
</evidence>
<accession>A0A5E4Z6C9</accession>
<evidence type="ECO:0000259" key="3">
    <source>
        <dbReference type="SMART" id="SM00014"/>
    </source>
</evidence>
<dbReference type="PIRSF" id="PIRSF000897">
    <property type="entry name" value="Acid_Ptase_ClsA"/>
    <property type="match status" value="1"/>
</dbReference>
<name>A0A5E4Z6C9_9BURK</name>
<dbReference type="Proteomes" id="UP000406256">
    <property type="component" value="Unassembled WGS sequence"/>
</dbReference>
<dbReference type="GO" id="GO:0030288">
    <property type="term" value="C:outer membrane-bounded periplasmic space"/>
    <property type="evidence" value="ECO:0007669"/>
    <property type="project" value="InterPro"/>
</dbReference>
<dbReference type="EMBL" id="CABPSB010000035">
    <property type="protein sequence ID" value="VVE56831.1"/>
    <property type="molecule type" value="Genomic_DNA"/>
</dbReference>
<evidence type="ECO:0000256" key="2">
    <source>
        <dbReference type="SAM" id="SignalP"/>
    </source>
</evidence>
<dbReference type="InterPro" id="IPR000326">
    <property type="entry name" value="PAP2/HPO"/>
</dbReference>
<dbReference type="Pfam" id="PF01569">
    <property type="entry name" value="PAP2"/>
    <property type="match status" value="1"/>
</dbReference>